<dbReference type="EnsemblPlants" id="AET4Gv20646000.1">
    <property type="protein sequence ID" value="AET4Gv20646000.1"/>
    <property type="gene ID" value="AET4Gv20646000"/>
</dbReference>
<evidence type="ECO:0008006" key="3">
    <source>
        <dbReference type="Google" id="ProtNLM"/>
    </source>
</evidence>
<evidence type="ECO:0000313" key="2">
    <source>
        <dbReference type="Proteomes" id="UP000015105"/>
    </source>
</evidence>
<proteinExistence type="predicted"/>
<dbReference type="AlphaFoldDB" id="A0A453IQW2"/>
<dbReference type="STRING" id="200361.A0A453IQW2"/>
<protein>
    <recommendedName>
        <fullName evidence="3">Condensin complex subunit 1 C-terminal domain-containing protein</fullName>
    </recommendedName>
</protein>
<dbReference type="InterPro" id="IPR016024">
    <property type="entry name" value="ARM-type_fold"/>
</dbReference>
<reference evidence="2" key="2">
    <citation type="journal article" date="2017" name="Nat. Plants">
        <title>The Aegilops tauschii genome reveals multiple impacts of transposons.</title>
        <authorList>
            <person name="Zhao G."/>
            <person name="Zou C."/>
            <person name="Li K."/>
            <person name="Wang K."/>
            <person name="Li T."/>
            <person name="Gao L."/>
            <person name="Zhang X."/>
            <person name="Wang H."/>
            <person name="Yang Z."/>
            <person name="Liu X."/>
            <person name="Jiang W."/>
            <person name="Mao L."/>
            <person name="Kong X."/>
            <person name="Jiao Y."/>
            <person name="Jia J."/>
        </authorList>
    </citation>
    <scope>NUCLEOTIDE SEQUENCE [LARGE SCALE GENOMIC DNA]</scope>
    <source>
        <strain evidence="2">cv. AL8/78</strain>
    </source>
</reference>
<dbReference type="SUPFAM" id="SSF48371">
    <property type="entry name" value="ARM repeat"/>
    <property type="match status" value="1"/>
</dbReference>
<reference evidence="1" key="5">
    <citation type="journal article" date="2021" name="G3 (Bethesda)">
        <title>Aegilops tauschii genome assembly Aet v5.0 features greater sequence contiguity and improved annotation.</title>
        <authorList>
            <person name="Wang L."/>
            <person name="Zhu T."/>
            <person name="Rodriguez J.C."/>
            <person name="Deal K.R."/>
            <person name="Dubcovsky J."/>
            <person name="McGuire P.E."/>
            <person name="Lux T."/>
            <person name="Spannagl M."/>
            <person name="Mayer K.F.X."/>
            <person name="Baldrich P."/>
            <person name="Meyers B.C."/>
            <person name="Huo N."/>
            <person name="Gu Y.Q."/>
            <person name="Zhou H."/>
            <person name="Devos K.M."/>
            <person name="Bennetzen J.L."/>
            <person name="Unver T."/>
            <person name="Budak H."/>
            <person name="Gulick P.J."/>
            <person name="Galiba G."/>
            <person name="Kalapos B."/>
            <person name="Nelson D.R."/>
            <person name="Li P."/>
            <person name="You F.M."/>
            <person name="Luo M.C."/>
            <person name="Dvorak J."/>
        </authorList>
    </citation>
    <scope>NUCLEOTIDE SEQUENCE [LARGE SCALE GENOMIC DNA]</scope>
    <source>
        <strain evidence="1">cv. AL8/78</strain>
    </source>
</reference>
<organism evidence="1 2">
    <name type="scientific">Aegilops tauschii subsp. strangulata</name>
    <name type="common">Goatgrass</name>
    <dbReference type="NCBI Taxonomy" id="200361"/>
    <lineage>
        <taxon>Eukaryota</taxon>
        <taxon>Viridiplantae</taxon>
        <taxon>Streptophyta</taxon>
        <taxon>Embryophyta</taxon>
        <taxon>Tracheophyta</taxon>
        <taxon>Spermatophyta</taxon>
        <taxon>Magnoliopsida</taxon>
        <taxon>Liliopsida</taxon>
        <taxon>Poales</taxon>
        <taxon>Poaceae</taxon>
        <taxon>BOP clade</taxon>
        <taxon>Pooideae</taxon>
        <taxon>Triticodae</taxon>
        <taxon>Triticeae</taxon>
        <taxon>Triticinae</taxon>
        <taxon>Aegilops</taxon>
    </lineage>
</organism>
<reference evidence="2" key="1">
    <citation type="journal article" date="2014" name="Science">
        <title>Ancient hybridizations among the ancestral genomes of bread wheat.</title>
        <authorList>
            <consortium name="International Wheat Genome Sequencing Consortium,"/>
            <person name="Marcussen T."/>
            <person name="Sandve S.R."/>
            <person name="Heier L."/>
            <person name="Spannagl M."/>
            <person name="Pfeifer M."/>
            <person name="Jakobsen K.S."/>
            <person name="Wulff B.B."/>
            <person name="Steuernagel B."/>
            <person name="Mayer K.F."/>
            <person name="Olsen O.A."/>
        </authorList>
    </citation>
    <scope>NUCLEOTIDE SEQUENCE [LARGE SCALE GENOMIC DNA]</scope>
    <source>
        <strain evidence="2">cv. AL8/78</strain>
    </source>
</reference>
<evidence type="ECO:0000313" key="1">
    <source>
        <dbReference type="EnsemblPlants" id="AET4Gv20646000.1"/>
    </source>
</evidence>
<sequence>MFIVMEQNDILDRLNEILDAKNNITYRTVALEILENLCSHCTLDKDYVKEALLPNVSLQIHSSSNYIKKIAGTTIVLVILF</sequence>
<dbReference type="Proteomes" id="UP000015105">
    <property type="component" value="Chromosome 4D"/>
</dbReference>
<reference evidence="1" key="3">
    <citation type="journal article" date="2017" name="Nature">
        <title>Genome sequence of the progenitor of the wheat D genome Aegilops tauschii.</title>
        <authorList>
            <person name="Luo M.C."/>
            <person name="Gu Y.Q."/>
            <person name="Puiu D."/>
            <person name="Wang H."/>
            <person name="Twardziok S.O."/>
            <person name="Deal K.R."/>
            <person name="Huo N."/>
            <person name="Zhu T."/>
            <person name="Wang L."/>
            <person name="Wang Y."/>
            <person name="McGuire P.E."/>
            <person name="Liu S."/>
            <person name="Long H."/>
            <person name="Ramasamy R.K."/>
            <person name="Rodriguez J.C."/>
            <person name="Van S.L."/>
            <person name="Yuan L."/>
            <person name="Wang Z."/>
            <person name="Xia Z."/>
            <person name="Xiao L."/>
            <person name="Anderson O.D."/>
            <person name="Ouyang S."/>
            <person name="Liang Y."/>
            <person name="Zimin A.V."/>
            <person name="Pertea G."/>
            <person name="Qi P."/>
            <person name="Bennetzen J.L."/>
            <person name="Dai X."/>
            <person name="Dawson M.W."/>
            <person name="Muller H.G."/>
            <person name="Kugler K."/>
            <person name="Rivarola-Duarte L."/>
            <person name="Spannagl M."/>
            <person name="Mayer K.F.X."/>
            <person name="Lu F.H."/>
            <person name="Bevan M.W."/>
            <person name="Leroy P."/>
            <person name="Li P."/>
            <person name="You F.M."/>
            <person name="Sun Q."/>
            <person name="Liu Z."/>
            <person name="Lyons E."/>
            <person name="Wicker T."/>
            <person name="Salzberg S.L."/>
            <person name="Devos K.M."/>
            <person name="Dvorak J."/>
        </authorList>
    </citation>
    <scope>NUCLEOTIDE SEQUENCE [LARGE SCALE GENOMIC DNA]</scope>
    <source>
        <strain evidence="1">cv. AL8/78</strain>
    </source>
</reference>
<keyword evidence="2" id="KW-1185">Reference proteome</keyword>
<reference evidence="1" key="4">
    <citation type="submission" date="2019-03" db="UniProtKB">
        <authorList>
            <consortium name="EnsemblPlants"/>
        </authorList>
    </citation>
    <scope>IDENTIFICATION</scope>
</reference>
<name>A0A453IQW2_AEGTS</name>
<accession>A0A453IQW2</accession>
<dbReference type="Gramene" id="AET4Gv20646000.1">
    <property type="protein sequence ID" value="AET4Gv20646000.1"/>
    <property type="gene ID" value="AET4Gv20646000"/>
</dbReference>